<dbReference type="EMBL" id="JBEPMB010000004">
    <property type="protein sequence ID" value="MET3614596.1"/>
    <property type="molecule type" value="Genomic_DNA"/>
</dbReference>
<accession>A0ABV2J1L2</accession>
<reference evidence="2 3" key="1">
    <citation type="submission" date="2024-06" db="EMBL/GenBank/DDBJ databases">
        <title>Genomic Encyclopedia of Type Strains, Phase IV (KMG-IV): sequencing the most valuable type-strain genomes for metagenomic binning, comparative biology and taxonomic classification.</title>
        <authorList>
            <person name="Goeker M."/>
        </authorList>
    </citation>
    <scope>NUCLEOTIDE SEQUENCE [LARGE SCALE GENOMIC DNA]</scope>
    <source>
        <strain evidence="2 3">DSM 29780</strain>
    </source>
</reference>
<feature type="domain" description="Putative DNA-binding" evidence="1">
    <location>
        <begin position="9"/>
        <end position="99"/>
    </location>
</feature>
<organism evidence="2 3">
    <name type="scientific">Rhizobium aquaticum</name>
    <dbReference type="NCBI Taxonomy" id="1549636"/>
    <lineage>
        <taxon>Bacteria</taxon>
        <taxon>Pseudomonadati</taxon>
        <taxon>Pseudomonadota</taxon>
        <taxon>Alphaproteobacteria</taxon>
        <taxon>Hyphomicrobiales</taxon>
        <taxon>Rhizobiaceae</taxon>
        <taxon>Rhizobium/Agrobacterium group</taxon>
        <taxon>Rhizobium</taxon>
    </lineage>
</organism>
<proteinExistence type="predicted"/>
<gene>
    <name evidence="2" type="ORF">ABID16_002933</name>
</gene>
<evidence type="ECO:0000259" key="1">
    <source>
        <dbReference type="Pfam" id="PF09836"/>
    </source>
</evidence>
<dbReference type="InterPro" id="IPR044922">
    <property type="entry name" value="DUF2063_N_sf"/>
</dbReference>
<comment type="caution">
    <text evidence="2">The sequence shown here is derived from an EMBL/GenBank/DDBJ whole genome shotgun (WGS) entry which is preliminary data.</text>
</comment>
<protein>
    <recommendedName>
        <fullName evidence="1">Putative DNA-binding domain-containing protein</fullName>
    </recommendedName>
</protein>
<sequence>MGSASSSRQETFAAALLDPDHAIPDGLLTPDGRPAGKRFGIYRNNVTVSLVNALSEVFPTVQNLVGEDFFRAMARLYVQDTPPASRLLFEYGASFPDFIERFEPAADLPFLPEVARLERLWLDSFHAADAAPLDGAVLQRVAPEQLASLTFVRHPATRLLRAQHAAVTIMARDRAGEPLDGLDPFVAEDGLITRPAYDPEIRHLPTGGADFVGLLIEGHTLGEAAGAALSADPGFNLPAAISAIIQAGAFSKVLFEGMEVS</sequence>
<dbReference type="RefSeq" id="WP_354557088.1">
    <property type="nucleotide sequence ID" value="NZ_JBEPMB010000004.1"/>
</dbReference>
<evidence type="ECO:0000313" key="3">
    <source>
        <dbReference type="Proteomes" id="UP001549047"/>
    </source>
</evidence>
<keyword evidence="3" id="KW-1185">Reference proteome</keyword>
<name>A0ABV2J1L2_9HYPH</name>
<evidence type="ECO:0000313" key="2">
    <source>
        <dbReference type="EMBL" id="MET3614596.1"/>
    </source>
</evidence>
<dbReference type="InterPro" id="IPR018640">
    <property type="entry name" value="DUF2063"/>
</dbReference>
<dbReference type="Pfam" id="PF09836">
    <property type="entry name" value="DUF2063"/>
    <property type="match status" value="1"/>
</dbReference>
<dbReference type="Gene3D" id="1.10.150.690">
    <property type="entry name" value="DUF2063"/>
    <property type="match status" value="1"/>
</dbReference>
<dbReference type="Proteomes" id="UP001549047">
    <property type="component" value="Unassembled WGS sequence"/>
</dbReference>